<gene>
    <name evidence="1" type="ORF">DdX_18311</name>
</gene>
<evidence type="ECO:0000313" key="1">
    <source>
        <dbReference type="EMBL" id="KAI1697754.1"/>
    </source>
</evidence>
<dbReference type="Pfam" id="PF17305">
    <property type="entry name" value="DUF5354"/>
    <property type="match status" value="1"/>
</dbReference>
<reference evidence="1" key="1">
    <citation type="submission" date="2022-01" db="EMBL/GenBank/DDBJ databases">
        <title>Genome Sequence Resource for Two Populations of Ditylenchus destructor, the Migratory Endoparasitic Phytonematode.</title>
        <authorList>
            <person name="Zhang H."/>
            <person name="Lin R."/>
            <person name="Xie B."/>
        </authorList>
    </citation>
    <scope>NUCLEOTIDE SEQUENCE</scope>
    <source>
        <strain evidence="1">BazhouSP</strain>
    </source>
</reference>
<dbReference type="EMBL" id="JAKKPZ010000252">
    <property type="protein sequence ID" value="KAI1697754.1"/>
    <property type="molecule type" value="Genomic_DNA"/>
</dbReference>
<name>A0AAD4QSX2_9BILA</name>
<organism evidence="1 2">
    <name type="scientific">Ditylenchus destructor</name>
    <dbReference type="NCBI Taxonomy" id="166010"/>
    <lineage>
        <taxon>Eukaryota</taxon>
        <taxon>Metazoa</taxon>
        <taxon>Ecdysozoa</taxon>
        <taxon>Nematoda</taxon>
        <taxon>Chromadorea</taxon>
        <taxon>Rhabditida</taxon>
        <taxon>Tylenchina</taxon>
        <taxon>Tylenchomorpha</taxon>
        <taxon>Sphaerularioidea</taxon>
        <taxon>Anguinidae</taxon>
        <taxon>Anguininae</taxon>
        <taxon>Ditylenchus</taxon>
    </lineage>
</organism>
<proteinExistence type="predicted"/>
<dbReference type="AlphaFoldDB" id="A0AAD4QSX2"/>
<evidence type="ECO:0000313" key="2">
    <source>
        <dbReference type="Proteomes" id="UP001201812"/>
    </source>
</evidence>
<comment type="caution">
    <text evidence="1">The sequence shown here is derived from an EMBL/GenBank/DDBJ whole genome shotgun (WGS) entry which is preliminary data.</text>
</comment>
<sequence>MTFPEETPISAGGHFIGSQLPQSQKRRAIATAPATAQQNLDYSLPSISTSASSSASRSRHTSQSSNQYATLSSQFSAMFLPVLVVLVSLLSVSNGLACYETVDGNTVVIKNDAWTYCALVPAMMHGNEYREGTQFGLGRENDFTPAYDAAFSVSAAEYGILTVCQYERYDFSRFLPMRPDIAIEYSFRCVCNYDLCNSEPTFSAFLGGLKAESFAAKKKK</sequence>
<dbReference type="InterPro" id="IPR035291">
    <property type="entry name" value="DUF5354"/>
</dbReference>
<dbReference type="Proteomes" id="UP001201812">
    <property type="component" value="Unassembled WGS sequence"/>
</dbReference>
<keyword evidence="2" id="KW-1185">Reference proteome</keyword>
<accession>A0AAD4QSX2</accession>
<protein>
    <submittedName>
        <fullName evidence="1">Uncharacterized protein</fullName>
    </submittedName>
</protein>